<dbReference type="AlphaFoldDB" id="A0A0C2SUK3"/>
<dbReference type="HOGENOM" id="CLU_1474804_0_0_1"/>
<organism evidence="1 2">
    <name type="scientific">Amanita muscaria (strain Koide BX008)</name>
    <dbReference type="NCBI Taxonomy" id="946122"/>
    <lineage>
        <taxon>Eukaryota</taxon>
        <taxon>Fungi</taxon>
        <taxon>Dikarya</taxon>
        <taxon>Basidiomycota</taxon>
        <taxon>Agaricomycotina</taxon>
        <taxon>Agaricomycetes</taxon>
        <taxon>Agaricomycetidae</taxon>
        <taxon>Agaricales</taxon>
        <taxon>Pluteineae</taxon>
        <taxon>Amanitaceae</taxon>
        <taxon>Amanita</taxon>
    </lineage>
</organism>
<dbReference type="OrthoDB" id="3365698at2759"/>
<protein>
    <recommendedName>
        <fullName evidence="3">F-box domain-containing protein</fullName>
    </recommendedName>
</protein>
<dbReference type="Proteomes" id="UP000054549">
    <property type="component" value="Unassembled WGS sequence"/>
</dbReference>
<proteinExistence type="predicted"/>
<dbReference type="InParanoid" id="A0A0C2SUK3"/>
<evidence type="ECO:0000313" key="2">
    <source>
        <dbReference type="Proteomes" id="UP000054549"/>
    </source>
</evidence>
<accession>A0A0C2SUK3</accession>
<gene>
    <name evidence="1" type="ORF">M378DRAFT_326635</name>
</gene>
<keyword evidence="2" id="KW-1185">Reference proteome</keyword>
<reference evidence="1 2" key="1">
    <citation type="submission" date="2014-04" db="EMBL/GenBank/DDBJ databases">
        <title>Evolutionary Origins and Diversification of the Mycorrhizal Mutualists.</title>
        <authorList>
            <consortium name="DOE Joint Genome Institute"/>
            <consortium name="Mycorrhizal Genomics Consortium"/>
            <person name="Kohler A."/>
            <person name="Kuo A."/>
            <person name="Nagy L.G."/>
            <person name="Floudas D."/>
            <person name="Copeland A."/>
            <person name="Barry K.W."/>
            <person name="Cichocki N."/>
            <person name="Veneault-Fourrey C."/>
            <person name="LaButti K."/>
            <person name="Lindquist E.A."/>
            <person name="Lipzen A."/>
            <person name="Lundell T."/>
            <person name="Morin E."/>
            <person name="Murat C."/>
            <person name="Riley R."/>
            <person name="Ohm R."/>
            <person name="Sun H."/>
            <person name="Tunlid A."/>
            <person name="Henrissat B."/>
            <person name="Grigoriev I.V."/>
            <person name="Hibbett D.S."/>
            <person name="Martin F."/>
        </authorList>
    </citation>
    <scope>NUCLEOTIDE SEQUENCE [LARGE SCALE GENOMIC DNA]</scope>
    <source>
        <strain evidence="1 2">Koide BX008</strain>
    </source>
</reference>
<evidence type="ECO:0000313" key="1">
    <source>
        <dbReference type="EMBL" id="KIL67085.1"/>
    </source>
</evidence>
<dbReference type="SUPFAM" id="SSF52058">
    <property type="entry name" value="L domain-like"/>
    <property type="match status" value="1"/>
</dbReference>
<dbReference type="EMBL" id="KN818233">
    <property type="protein sequence ID" value="KIL67085.1"/>
    <property type="molecule type" value="Genomic_DNA"/>
</dbReference>
<name>A0A0C2SUK3_AMAMK</name>
<sequence length="183" mass="21285">MHSQIQYKGYVPKISQRSSHFVSLRQRNAPLLLCSICSSWRSLTISTPRLWQTLHCSKGLRSTMDTESITSGIRTWLDRSRALPLSIHVVFWIRDPSPESDEETQRRLIFKVLSQKVSRWEILEIYENKIWVTPPHVGILPMLHTFDISGSSIDRIPFTAAPHLKRLHFLTQHPYQLFPGIDL</sequence>
<evidence type="ECO:0008006" key="3">
    <source>
        <dbReference type="Google" id="ProtNLM"/>
    </source>
</evidence>